<dbReference type="Gene3D" id="1.10.287.70">
    <property type="match status" value="1"/>
</dbReference>
<dbReference type="InterPro" id="IPR001508">
    <property type="entry name" value="Iono_Glu_rcpt_met"/>
</dbReference>
<keyword evidence="2" id="KW-0813">Transport</keyword>
<evidence type="ECO:0000256" key="7">
    <source>
        <dbReference type="ARBA" id="ARBA00023136"/>
    </source>
</evidence>
<evidence type="ECO:0000313" key="18">
    <source>
        <dbReference type="EMBL" id="CAG2205480.1"/>
    </source>
</evidence>
<dbReference type="Pfam" id="PF00060">
    <property type="entry name" value="Lig_chan"/>
    <property type="match status" value="1"/>
</dbReference>
<dbReference type="GO" id="GO:0005886">
    <property type="term" value="C:plasma membrane"/>
    <property type="evidence" value="ECO:0007669"/>
    <property type="project" value="UniProtKB-SubCell"/>
</dbReference>
<evidence type="ECO:0000256" key="15">
    <source>
        <dbReference type="SAM" id="Phobius"/>
    </source>
</evidence>
<keyword evidence="14" id="KW-1015">Disulfide bond</keyword>
<dbReference type="Pfam" id="PF10613">
    <property type="entry name" value="Lig_chan-Glu_bd"/>
    <property type="match status" value="1"/>
</dbReference>
<keyword evidence="3" id="KW-1003">Cell membrane</keyword>
<evidence type="ECO:0000259" key="16">
    <source>
        <dbReference type="SMART" id="SM00079"/>
    </source>
</evidence>
<keyword evidence="10" id="KW-1071">Ligand-gated ion channel</keyword>
<gene>
    <name evidence="18" type="ORF">MEDL_19757</name>
</gene>
<dbReference type="GO" id="GO:0038023">
    <property type="term" value="F:signaling receptor activity"/>
    <property type="evidence" value="ECO:0007669"/>
    <property type="project" value="InterPro"/>
</dbReference>
<evidence type="ECO:0000259" key="17">
    <source>
        <dbReference type="SMART" id="SM00918"/>
    </source>
</evidence>
<dbReference type="InterPro" id="IPR019594">
    <property type="entry name" value="Glu/Gly-bd"/>
</dbReference>
<sequence>MQSNEMANVHATSNNAHRYMHNNYSLEYHPEFKVVMTFMYITVTSEHQRVFVEEENLQKFSDLTDSFFNQTDPSSSVSITLNFYNETPTLVLDDTYLTDDLAYKVNSTNGVVLIDVEKDTTGAMCHVAQWTNTSFVTMSSNIPEDCTPTYYLQPSFREYLEMSLSLFQMSDSGYLEVILLTNTKFEIDTSVFVSDNDTLYSVRLYNMYNMNTSNLEHSLYTSLTDGATNRFIAIGTYTEIVDILVTANNTANRKEDQWIAVPFDSFVCPGNITMFSFVCIVQYDANYTGNNKVDEHNYDVYLSQLWKAINTYVSNTLYVTQNLNEYLTTTINASNTSSQLNIIKYNNNGSSMTESLIGYWTRSNGLYTTEVAFPNISDNRLTVVLIHEPPFITKIETEDGVRYEGYTIDILDEIARRLSFEYTFHYVPDGEYGVLRSDGTWSGIIGEVARGAADIGIGPISVTAERETVIDFTAPYYDFAGLQLLMRDPTVYNDMFAFASAFTGIVWVTWFSIQISTAVILYIFHRLQLKTFAAKPQHNPFSFKECVWFVMGSITLAGADRSPITFSSRILVAGFWFFCQIMMGTYTANLAAFMTSSRLSYSIESLEDLSTQTSISYSVLKGTVGETYFTMSYESDNVGNFAVWEYPLGEKYTKIWNAIQATGLVQTTDDGIQKLLSDNFAYIHETPMIKYQMNRQCGLLTIGSPFSSKPYALVLQQNSPLLDSISKTILQMQSETIITELKDKWWKNSTITCPSTEGNQGLSMEAVGGIFIVMAIGCGISFLILFIELSWTRYKSVKQINKVKENENVSEVYFISQKSSDKLRASPQATQNLAVDGISAPHNSSGYAYVHCMVCVNYVIILK</sequence>
<dbReference type="AlphaFoldDB" id="A0A8S3RA66"/>
<keyword evidence="11" id="KW-0407">Ion channel</keyword>
<dbReference type="GO" id="GO:0015276">
    <property type="term" value="F:ligand-gated monoatomic ion channel activity"/>
    <property type="evidence" value="ECO:0007669"/>
    <property type="project" value="InterPro"/>
</dbReference>
<feature type="disulfide bond" evidence="14">
    <location>
        <begin position="697"/>
        <end position="753"/>
    </location>
</feature>
<dbReference type="InterPro" id="IPR015683">
    <property type="entry name" value="Ionotropic_Glu_rcpt"/>
</dbReference>
<comment type="subcellular location">
    <subcellularLocation>
        <location evidence="1">Cell membrane</location>
        <topology evidence="1">Multi-pass membrane protein</topology>
    </subcellularLocation>
</comment>
<dbReference type="FunFam" id="3.40.190.10:FF:000024">
    <property type="entry name" value="Glutamate receptor, ionotropic, delta 1"/>
    <property type="match status" value="1"/>
</dbReference>
<feature type="binding site" evidence="12">
    <location>
        <position position="459"/>
    </location>
    <ligand>
        <name>L-glutamate</name>
        <dbReference type="ChEBI" id="CHEBI:29985"/>
    </ligand>
</feature>
<dbReference type="SUPFAM" id="SSF53850">
    <property type="entry name" value="Periplasmic binding protein-like II"/>
    <property type="match status" value="1"/>
</dbReference>
<keyword evidence="4 15" id="KW-0812">Transmembrane</keyword>
<feature type="transmembrane region" description="Helical" evidence="15">
    <location>
        <begin position="766"/>
        <end position="787"/>
    </location>
</feature>
<dbReference type="Gene3D" id="3.40.190.10">
    <property type="entry name" value="Periplasmic binding protein-like II"/>
    <property type="match status" value="1"/>
</dbReference>
<dbReference type="PANTHER" id="PTHR18966">
    <property type="entry name" value="IONOTROPIC GLUTAMATE RECEPTOR"/>
    <property type="match status" value="1"/>
</dbReference>
<feature type="binding site" evidence="12">
    <location>
        <position position="461"/>
    </location>
    <ligand>
        <name>L-glutamate</name>
        <dbReference type="ChEBI" id="CHEBI:29985"/>
    </ligand>
</feature>
<comment type="caution">
    <text evidence="18">The sequence shown here is derived from an EMBL/GenBank/DDBJ whole genome shotgun (WGS) entry which is preliminary data.</text>
</comment>
<evidence type="ECO:0000256" key="12">
    <source>
        <dbReference type="PIRSR" id="PIRSR601508-1"/>
    </source>
</evidence>
<evidence type="ECO:0000313" key="19">
    <source>
        <dbReference type="Proteomes" id="UP000683360"/>
    </source>
</evidence>
<reference evidence="18" key="1">
    <citation type="submission" date="2021-03" db="EMBL/GenBank/DDBJ databases">
        <authorList>
            <person name="Bekaert M."/>
        </authorList>
    </citation>
    <scope>NUCLEOTIDE SEQUENCE</scope>
</reference>
<keyword evidence="6" id="KW-0406">Ion transport</keyword>
<feature type="binding site" evidence="12">
    <location>
        <position position="685"/>
    </location>
    <ligand>
        <name>L-glutamate</name>
        <dbReference type="ChEBI" id="CHEBI:29985"/>
    </ligand>
</feature>
<feature type="site" description="Crucial to convey clamshell closure to channel opening" evidence="13">
    <location>
        <position position="603"/>
    </location>
</feature>
<keyword evidence="7 15" id="KW-0472">Membrane</keyword>
<dbReference type="PRINTS" id="PR00177">
    <property type="entry name" value="NMDARECEPTOR"/>
</dbReference>
<proteinExistence type="predicted"/>
<evidence type="ECO:0000256" key="9">
    <source>
        <dbReference type="ARBA" id="ARBA00023180"/>
    </source>
</evidence>
<evidence type="ECO:0000256" key="3">
    <source>
        <dbReference type="ARBA" id="ARBA00022475"/>
    </source>
</evidence>
<feature type="domain" description="Ionotropic glutamate receptor L-glutamate and glycine-binding" evidence="17">
    <location>
        <begin position="390"/>
        <end position="450"/>
    </location>
</feature>
<evidence type="ECO:0000256" key="11">
    <source>
        <dbReference type="ARBA" id="ARBA00023303"/>
    </source>
</evidence>
<evidence type="ECO:0000256" key="4">
    <source>
        <dbReference type="ARBA" id="ARBA00022692"/>
    </source>
</evidence>
<keyword evidence="9" id="KW-0325">Glycoprotein</keyword>
<dbReference type="EMBL" id="CAJPWZ010001022">
    <property type="protein sequence ID" value="CAG2205480.1"/>
    <property type="molecule type" value="Genomic_DNA"/>
</dbReference>
<feature type="domain" description="Ionotropic glutamate receptor C-terminal" evidence="16">
    <location>
        <begin position="380"/>
        <end position="748"/>
    </location>
</feature>
<evidence type="ECO:0000256" key="8">
    <source>
        <dbReference type="ARBA" id="ARBA00023170"/>
    </source>
</evidence>
<keyword evidence="19" id="KW-1185">Reference proteome</keyword>
<dbReference type="SMART" id="SM00918">
    <property type="entry name" value="Lig_chan-Glu_bd"/>
    <property type="match status" value="1"/>
</dbReference>
<evidence type="ECO:0000256" key="6">
    <source>
        <dbReference type="ARBA" id="ARBA00023065"/>
    </source>
</evidence>
<keyword evidence="5 15" id="KW-1133">Transmembrane helix</keyword>
<name>A0A8S3RA66_MYTED</name>
<feature type="binding site" evidence="12">
    <location>
        <position position="466"/>
    </location>
    <ligand>
        <name>L-glutamate</name>
        <dbReference type="ChEBI" id="CHEBI:29985"/>
    </ligand>
</feature>
<evidence type="ECO:0000256" key="5">
    <source>
        <dbReference type="ARBA" id="ARBA00022989"/>
    </source>
</evidence>
<feature type="transmembrane region" description="Helical" evidence="15">
    <location>
        <begin position="570"/>
        <end position="593"/>
    </location>
</feature>
<keyword evidence="8" id="KW-0675">Receptor</keyword>
<evidence type="ECO:0000256" key="13">
    <source>
        <dbReference type="PIRSR" id="PIRSR601508-2"/>
    </source>
</evidence>
<dbReference type="SMART" id="SM00079">
    <property type="entry name" value="PBPe"/>
    <property type="match status" value="1"/>
</dbReference>
<protein>
    <submittedName>
        <fullName evidence="18">GRIN</fullName>
    </submittedName>
</protein>
<evidence type="ECO:0000256" key="10">
    <source>
        <dbReference type="ARBA" id="ARBA00023286"/>
    </source>
</evidence>
<evidence type="ECO:0000256" key="14">
    <source>
        <dbReference type="PIRSR" id="PIRSR601508-3"/>
    </source>
</evidence>
<dbReference type="OrthoDB" id="5984008at2759"/>
<dbReference type="Proteomes" id="UP000683360">
    <property type="component" value="Unassembled WGS sequence"/>
</dbReference>
<organism evidence="18 19">
    <name type="scientific">Mytilus edulis</name>
    <name type="common">Blue mussel</name>
    <dbReference type="NCBI Taxonomy" id="6550"/>
    <lineage>
        <taxon>Eukaryota</taxon>
        <taxon>Metazoa</taxon>
        <taxon>Spiralia</taxon>
        <taxon>Lophotrochozoa</taxon>
        <taxon>Mollusca</taxon>
        <taxon>Bivalvia</taxon>
        <taxon>Autobranchia</taxon>
        <taxon>Pteriomorphia</taxon>
        <taxon>Mytilida</taxon>
        <taxon>Mytiloidea</taxon>
        <taxon>Mytilidae</taxon>
        <taxon>Mytilinae</taxon>
        <taxon>Mytilus</taxon>
    </lineage>
</organism>
<dbReference type="InterPro" id="IPR001320">
    <property type="entry name" value="Iontro_rcpt_C"/>
</dbReference>
<evidence type="ECO:0000256" key="2">
    <source>
        <dbReference type="ARBA" id="ARBA00022448"/>
    </source>
</evidence>
<feature type="transmembrane region" description="Helical" evidence="15">
    <location>
        <begin position="495"/>
        <end position="525"/>
    </location>
</feature>
<dbReference type="FunFam" id="1.10.287.70:FF:000143">
    <property type="entry name" value="Probable glutamate receptor"/>
    <property type="match status" value="1"/>
</dbReference>
<evidence type="ECO:0000256" key="1">
    <source>
        <dbReference type="ARBA" id="ARBA00004651"/>
    </source>
</evidence>
<accession>A0A8S3RA66</accession>